<dbReference type="GO" id="GO:0050313">
    <property type="term" value="F:sulfur dioxygenase activity"/>
    <property type="evidence" value="ECO:0007669"/>
    <property type="project" value="InterPro"/>
</dbReference>
<organism evidence="3 4">
    <name type="scientific">Fusarium austroafricanum</name>
    <dbReference type="NCBI Taxonomy" id="2364996"/>
    <lineage>
        <taxon>Eukaryota</taxon>
        <taxon>Fungi</taxon>
        <taxon>Dikarya</taxon>
        <taxon>Ascomycota</taxon>
        <taxon>Pezizomycotina</taxon>
        <taxon>Sordariomycetes</taxon>
        <taxon>Hypocreomycetidae</taxon>
        <taxon>Hypocreales</taxon>
        <taxon>Nectriaceae</taxon>
        <taxon>Fusarium</taxon>
        <taxon>Fusarium concolor species complex</taxon>
    </lineage>
</organism>
<dbReference type="InterPro" id="IPR044528">
    <property type="entry name" value="POD-like_MBL-fold"/>
</dbReference>
<dbReference type="InterPro" id="IPR001279">
    <property type="entry name" value="Metallo-B-lactamas"/>
</dbReference>
<dbReference type="GO" id="GO:0046872">
    <property type="term" value="F:metal ion binding"/>
    <property type="evidence" value="ECO:0007669"/>
    <property type="project" value="UniProtKB-KW"/>
</dbReference>
<comment type="caution">
    <text evidence="3">The sequence shown here is derived from an EMBL/GenBank/DDBJ whole genome shotgun (WGS) entry which is preliminary data.</text>
</comment>
<protein>
    <submittedName>
        <fullName evidence="3">Putative metallo-beta-lactamase domain protein</fullName>
    </submittedName>
</protein>
<dbReference type="EMBL" id="JAADJG010000251">
    <property type="protein sequence ID" value="KAF4450367.1"/>
    <property type="molecule type" value="Genomic_DNA"/>
</dbReference>
<dbReference type="SMART" id="SM00849">
    <property type="entry name" value="Lactamase_B"/>
    <property type="match status" value="1"/>
</dbReference>
<dbReference type="PANTHER" id="PTHR43084:SF1">
    <property type="entry name" value="PERSULFIDE DIOXYGENASE ETHE1, MITOCHONDRIAL"/>
    <property type="match status" value="1"/>
</dbReference>
<dbReference type="FunFam" id="3.60.15.10:FF:000033">
    <property type="entry name" value="MBL fold metallo-hydrolase"/>
    <property type="match status" value="1"/>
</dbReference>
<sequence>MAEPTIESLFEPVTCTWQYIVSDPNSKSAVIIDPVLDYDPVKAVVSTASADAVLKTVNEKGYKIEMILETHAHADHLTAASYLQSALAKSHGTKPLIGIGSKIKQVQSLFGDRYGIPAGEYDTAFDKLWKDNDEFTIGTLTARAVHLPGHTPDHMGYHIGNNVFVGDSIFHIDIGSARADFPGGSAEAIFNSGRRLLALPEDTKIWVGHDYPPADREAVPFATVKEHKKSNKHLKDGTSAHEFIDMRRTRDATLAAPRLIHPSLQVNIRGGKLPAPTSKGLKMIHMPVTGSSWESSL</sequence>
<dbReference type="InterPro" id="IPR036866">
    <property type="entry name" value="RibonucZ/Hydroxyglut_hydro"/>
</dbReference>
<dbReference type="PANTHER" id="PTHR43084">
    <property type="entry name" value="PERSULFIDE DIOXYGENASE ETHE1"/>
    <property type="match status" value="1"/>
</dbReference>
<dbReference type="OrthoDB" id="449487at2759"/>
<keyword evidence="4" id="KW-1185">Reference proteome</keyword>
<proteinExistence type="predicted"/>
<dbReference type="SUPFAM" id="SSF56281">
    <property type="entry name" value="Metallo-hydrolase/oxidoreductase"/>
    <property type="match status" value="1"/>
</dbReference>
<evidence type="ECO:0000313" key="4">
    <source>
        <dbReference type="Proteomes" id="UP000605986"/>
    </source>
</evidence>
<gene>
    <name evidence="3" type="ORF">F53441_6491</name>
</gene>
<dbReference type="InterPro" id="IPR051682">
    <property type="entry name" value="Mito_Persulfide_Diox"/>
</dbReference>
<keyword evidence="1" id="KW-0479">Metal-binding</keyword>
<dbReference type="GO" id="GO:0006749">
    <property type="term" value="P:glutathione metabolic process"/>
    <property type="evidence" value="ECO:0007669"/>
    <property type="project" value="InterPro"/>
</dbReference>
<dbReference type="CDD" id="cd07724">
    <property type="entry name" value="POD-like_MBL-fold"/>
    <property type="match status" value="1"/>
</dbReference>
<reference evidence="3" key="1">
    <citation type="submission" date="2020-01" db="EMBL/GenBank/DDBJ databases">
        <title>Identification and distribution of gene clusters putatively required for synthesis of sphingolipid metabolism inhibitors in phylogenetically diverse species of the filamentous fungus Fusarium.</title>
        <authorList>
            <person name="Kim H.-S."/>
            <person name="Busman M."/>
            <person name="Brown D.W."/>
            <person name="Divon H."/>
            <person name="Uhlig S."/>
            <person name="Proctor R.H."/>
        </authorList>
    </citation>
    <scope>NUCLEOTIDE SEQUENCE</scope>
    <source>
        <strain evidence="3">NRRL 53441</strain>
    </source>
</reference>
<dbReference type="Pfam" id="PF00753">
    <property type="entry name" value="Lactamase_B"/>
    <property type="match status" value="1"/>
</dbReference>
<dbReference type="GO" id="GO:0070813">
    <property type="term" value="P:hydrogen sulfide metabolic process"/>
    <property type="evidence" value="ECO:0007669"/>
    <property type="project" value="TreeGrafter"/>
</dbReference>
<dbReference type="AlphaFoldDB" id="A0A8H4KFP7"/>
<dbReference type="Gene3D" id="3.60.15.10">
    <property type="entry name" value="Ribonuclease Z/Hydroxyacylglutathione hydrolase-like"/>
    <property type="match status" value="1"/>
</dbReference>
<feature type="domain" description="Metallo-beta-lactamase" evidence="2">
    <location>
        <begin position="15"/>
        <end position="209"/>
    </location>
</feature>
<name>A0A8H4KFP7_9HYPO</name>
<evidence type="ECO:0000259" key="2">
    <source>
        <dbReference type="SMART" id="SM00849"/>
    </source>
</evidence>
<evidence type="ECO:0000256" key="1">
    <source>
        <dbReference type="ARBA" id="ARBA00022723"/>
    </source>
</evidence>
<dbReference type="Proteomes" id="UP000605986">
    <property type="component" value="Unassembled WGS sequence"/>
</dbReference>
<accession>A0A8H4KFP7</accession>
<evidence type="ECO:0000313" key="3">
    <source>
        <dbReference type="EMBL" id="KAF4450367.1"/>
    </source>
</evidence>